<dbReference type="InterPro" id="IPR001965">
    <property type="entry name" value="Znf_PHD"/>
</dbReference>
<dbReference type="RefSeq" id="XP_005912859.1">
    <property type="nucleotide sequence ID" value="XM_005912797.3"/>
</dbReference>
<dbReference type="CDD" id="cd15540">
    <property type="entry name" value="PHD2_AIRE"/>
    <property type="match status" value="1"/>
</dbReference>
<keyword evidence="3" id="KW-0862">Zinc</keyword>
<dbReference type="OMA" id="GSQGCYQ"/>
<feature type="domain" description="PHD-type" evidence="7">
    <location>
        <begin position="268"/>
        <end position="315"/>
    </location>
</feature>
<dbReference type="InterPro" id="IPR043563">
    <property type="entry name" value="Sp110/Sp140/Sp140L-like"/>
</dbReference>
<sequence length="499" mass="54640">MSRVEAFRDTNLRSLLRELRTDIAMAVDDPFPLVYGLADKNIITEQLLKETLEKEAREGIHKAMYSLLSWVLEQSRSTVQAFLNNLSKDYNLDSYPRLQTLLTNLDSRRETAGSKHENRPSGGHKPPHSKKRSHADREPSSQRSQYHAKTTDGGGSKVKLYRVKSEAPGSKLPSENSVQVLSSTIQRGVHLPSSSSSFSAPSTDPPVNHDNQEKVHVMQAYCLEGATREPIKAGGGPSEETNASKSKSAKSTFHHQVETATRMIHYNDDECTVCKDGGELICCDGCPRAFHLACLDPPLSSIPSGSWQCEWCRGHRVKKEKAQLPLQALSAHPQQTNTNCSNSITDVSFYSSLSSSLTSVTATMSASGGRNQCSGGELVGVREVCGICHLGGGDLNHCFQCLKHFHVNCHFSKGRSICLSCSRLWGSSAEREAESRGGQLAPLAQNTLSHDQSASLSEPIHHKDELDSILGDQSSIDGILQWAFHNMSRPLPGSQGCYQ</sequence>
<keyword evidence="10" id="KW-1185">Reference proteome</keyword>
<dbReference type="CTD" id="326"/>
<dbReference type="AlphaFoldDB" id="A0A3Q3CHQ7"/>
<dbReference type="Pfam" id="PF00628">
    <property type="entry name" value="PHD"/>
    <property type="match status" value="1"/>
</dbReference>
<keyword evidence="2 5" id="KW-0863">Zinc-finger</keyword>
<dbReference type="PROSITE" id="PS51414">
    <property type="entry name" value="HSR"/>
    <property type="match status" value="1"/>
</dbReference>
<dbReference type="GeneTree" id="ENSGT00940000161104"/>
<dbReference type="InterPro" id="IPR042580">
    <property type="entry name" value="AIRE_PHD2"/>
</dbReference>
<dbReference type="InterPro" id="IPR004865">
    <property type="entry name" value="HSR_dom"/>
</dbReference>
<feature type="domain" description="HSR" evidence="8">
    <location>
        <begin position="1"/>
        <end position="110"/>
    </location>
</feature>
<accession>A0A3Q3CHQ7</accession>
<evidence type="ECO:0000259" key="7">
    <source>
        <dbReference type="PROSITE" id="PS50016"/>
    </source>
</evidence>
<organism evidence="9 10">
    <name type="scientific">Haplochromis burtoni</name>
    <name type="common">Burton's mouthbrooder</name>
    <name type="synonym">Chromis burtoni</name>
    <dbReference type="NCBI Taxonomy" id="8153"/>
    <lineage>
        <taxon>Eukaryota</taxon>
        <taxon>Metazoa</taxon>
        <taxon>Chordata</taxon>
        <taxon>Craniata</taxon>
        <taxon>Vertebrata</taxon>
        <taxon>Euteleostomi</taxon>
        <taxon>Actinopterygii</taxon>
        <taxon>Neopterygii</taxon>
        <taxon>Teleostei</taxon>
        <taxon>Neoteleostei</taxon>
        <taxon>Acanthomorphata</taxon>
        <taxon>Ovalentaria</taxon>
        <taxon>Cichlomorphae</taxon>
        <taxon>Cichliformes</taxon>
        <taxon>Cichlidae</taxon>
        <taxon>African cichlids</taxon>
        <taxon>Pseudocrenilabrinae</taxon>
        <taxon>Haplochromini</taxon>
        <taxon>Haplochromis</taxon>
    </lineage>
</organism>
<dbReference type="InterPro" id="IPR013083">
    <property type="entry name" value="Znf_RING/FYVE/PHD"/>
</dbReference>
<dbReference type="PANTHER" id="PTHR46386">
    <property type="entry name" value="NUCLEAR BODY PROTEIN SP140"/>
    <property type="match status" value="1"/>
</dbReference>
<dbReference type="SUPFAM" id="SSF57903">
    <property type="entry name" value="FYVE/PHD zinc finger"/>
    <property type="match status" value="1"/>
</dbReference>
<dbReference type="Pfam" id="PF03172">
    <property type="entry name" value="HSR"/>
    <property type="match status" value="1"/>
</dbReference>
<dbReference type="GO" id="GO:0045182">
    <property type="term" value="F:translation regulator activity"/>
    <property type="evidence" value="ECO:0007669"/>
    <property type="project" value="InterPro"/>
</dbReference>
<feature type="compositionally biased region" description="Low complexity" evidence="6">
    <location>
        <begin position="192"/>
        <end position="206"/>
    </location>
</feature>
<evidence type="ECO:0000256" key="5">
    <source>
        <dbReference type="PROSITE-ProRule" id="PRU00146"/>
    </source>
</evidence>
<dbReference type="SMART" id="SM00249">
    <property type="entry name" value="PHD"/>
    <property type="match status" value="2"/>
</dbReference>
<dbReference type="GeneID" id="102297333"/>
<reference evidence="9" key="1">
    <citation type="submission" date="2025-08" db="UniProtKB">
        <authorList>
            <consortium name="Ensembl"/>
        </authorList>
    </citation>
    <scope>IDENTIFICATION</scope>
</reference>
<feature type="region of interest" description="Disordered" evidence="6">
    <location>
        <begin position="187"/>
        <end position="210"/>
    </location>
</feature>
<dbReference type="GO" id="GO:0005634">
    <property type="term" value="C:nucleus"/>
    <property type="evidence" value="ECO:0007669"/>
    <property type="project" value="InterPro"/>
</dbReference>
<feature type="region of interest" description="Disordered" evidence="6">
    <location>
        <begin position="109"/>
        <end position="159"/>
    </location>
</feature>
<evidence type="ECO:0000256" key="2">
    <source>
        <dbReference type="ARBA" id="ARBA00022771"/>
    </source>
</evidence>
<dbReference type="PROSITE" id="PS01359">
    <property type="entry name" value="ZF_PHD_1"/>
    <property type="match status" value="1"/>
</dbReference>
<keyword evidence="4" id="KW-0238">DNA-binding</keyword>
<dbReference type="Gene3D" id="3.30.40.10">
    <property type="entry name" value="Zinc/RING finger domain, C3HC4 (zinc finger)"/>
    <property type="match status" value="2"/>
</dbReference>
<evidence type="ECO:0000256" key="3">
    <source>
        <dbReference type="ARBA" id="ARBA00022833"/>
    </source>
</evidence>
<evidence type="ECO:0000256" key="1">
    <source>
        <dbReference type="ARBA" id="ARBA00022723"/>
    </source>
</evidence>
<dbReference type="PROSITE" id="PS50016">
    <property type="entry name" value="ZF_PHD_2"/>
    <property type="match status" value="1"/>
</dbReference>
<dbReference type="PANTHER" id="PTHR46386:SF11">
    <property type="entry name" value="AUTOIMMUNE REGULATOR"/>
    <property type="match status" value="1"/>
</dbReference>
<evidence type="ECO:0000259" key="8">
    <source>
        <dbReference type="PROSITE" id="PS51414"/>
    </source>
</evidence>
<dbReference type="Ensembl" id="ENSHBUT00000012833.1">
    <property type="protein sequence ID" value="ENSHBUP00000022752.1"/>
    <property type="gene ID" value="ENSHBUG00000003194.1"/>
</dbReference>
<dbReference type="InterPro" id="IPR019787">
    <property type="entry name" value="Znf_PHD-finger"/>
</dbReference>
<reference evidence="9" key="2">
    <citation type="submission" date="2025-09" db="UniProtKB">
        <authorList>
            <consortium name="Ensembl"/>
        </authorList>
    </citation>
    <scope>IDENTIFICATION</scope>
</reference>
<dbReference type="OrthoDB" id="787137at2759"/>
<feature type="compositionally biased region" description="Basic residues" evidence="6">
    <location>
        <begin position="125"/>
        <end position="134"/>
    </location>
</feature>
<dbReference type="GO" id="GO:0008270">
    <property type="term" value="F:zinc ion binding"/>
    <property type="evidence" value="ECO:0007669"/>
    <property type="project" value="UniProtKB-KW"/>
</dbReference>
<dbReference type="GO" id="GO:0003677">
    <property type="term" value="F:DNA binding"/>
    <property type="evidence" value="ECO:0007669"/>
    <property type="project" value="UniProtKB-KW"/>
</dbReference>
<evidence type="ECO:0000256" key="4">
    <source>
        <dbReference type="ARBA" id="ARBA00023125"/>
    </source>
</evidence>
<dbReference type="InterPro" id="IPR011011">
    <property type="entry name" value="Znf_FYVE_PHD"/>
</dbReference>
<dbReference type="CDD" id="cd15539">
    <property type="entry name" value="PHD1_AIRE"/>
    <property type="match status" value="1"/>
</dbReference>
<dbReference type="GO" id="GO:0006959">
    <property type="term" value="P:humoral immune response"/>
    <property type="evidence" value="ECO:0007669"/>
    <property type="project" value="InterPro"/>
</dbReference>
<name>A0A3Q3CHQ7_HAPBU</name>
<feature type="region of interest" description="Disordered" evidence="6">
    <location>
        <begin position="228"/>
        <end position="254"/>
    </location>
</feature>
<dbReference type="InterPro" id="IPR008087">
    <property type="entry name" value="AIRE"/>
</dbReference>
<protein>
    <submittedName>
        <fullName evidence="9">Autoimmune regulator</fullName>
    </submittedName>
</protein>
<keyword evidence="1" id="KW-0479">Metal-binding</keyword>
<dbReference type="PRINTS" id="PR01711">
    <property type="entry name" value="AIREGULATOR"/>
</dbReference>
<dbReference type="STRING" id="8153.ENSHBUP00000022752"/>
<proteinExistence type="predicted"/>
<dbReference type="GO" id="GO:0000981">
    <property type="term" value="F:DNA-binding transcription factor activity, RNA polymerase II-specific"/>
    <property type="evidence" value="ECO:0007669"/>
    <property type="project" value="TreeGrafter"/>
</dbReference>
<dbReference type="FunFam" id="3.30.40.10:FF:001133">
    <property type="entry name" value="Autoimmune regulator"/>
    <property type="match status" value="1"/>
</dbReference>
<feature type="compositionally biased region" description="Basic and acidic residues" evidence="6">
    <location>
        <begin position="109"/>
        <end position="119"/>
    </location>
</feature>
<evidence type="ECO:0000313" key="9">
    <source>
        <dbReference type="Ensembl" id="ENSHBUP00000022752.1"/>
    </source>
</evidence>
<dbReference type="GO" id="GO:0005737">
    <property type="term" value="C:cytoplasm"/>
    <property type="evidence" value="ECO:0007669"/>
    <property type="project" value="InterPro"/>
</dbReference>
<evidence type="ECO:0000256" key="6">
    <source>
        <dbReference type="SAM" id="MobiDB-lite"/>
    </source>
</evidence>
<dbReference type="InterPro" id="IPR019786">
    <property type="entry name" value="Zinc_finger_PHD-type_CS"/>
</dbReference>
<dbReference type="Proteomes" id="UP000264840">
    <property type="component" value="Unplaced"/>
</dbReference>
<evidence type="ECO:0000313" key="10">
    <source>
        <dbReference type="Proteomes" id="UP000264840"/>
    </source>
</evidence>